<keyword evidence="2" id="KW-0472">Membrane</keyword>
<dbReference type="EMBL" id="JAPMKU010000003">
    <property type="protein sequence ID" value="MCX7468508.1"/>
    <property type="molecule type" value="Genomic_DNA"/>
</dbReference>
<feature type="transmembrane region" description="Helical" evidence="2">
    <location>
        <begin position="621"/>
        <end position="639"/>
    </location>
</feature>
<evidence type="ECO:0000256" key="2">
    <source>
        <dbReference type="SAM" id="Phobius"/>
    </source>
</evidence>
<feature type="compositionally biased region" description="Pro residues" evidence="1">
    <location>
        <begin position="55"/>
        <end position="72"/>
    </location>
</feature>
<feature type="transmembrane region" description="Helical" evidence="2">
    <location>
        <begin position="318"/>
        <end position="338"/>
    </location>
</feature>
<keyword evidence="2" id="KW-0812">Transmembrane</keyword>
<feature type="transmembrane region" description="Helical" evidence="2">
    <location>
        <begin position="560"/>
        <end position="581"/>
    </location>
</feature>
<keyword evidence="2" id="KW-1133">Transmembrane helix</keyword>
<feature type="transmembrane region" description="Helical" evidence="2">
    <location>
        <begin position="156"/>
        <end position="174"/>
    </location>
</feature>
<feature type="transmembrane region" description="Helical" evidence="2">
    <location>
        <begin position="501"/>
        <end position="518"/>
    </location>
</feature>
<sequence>MPTDNRKRETLAEALRSLDAAEQALTEARHRVLRALDGEVRPNHVLPTEHGRTVPPEPPRPPSLDWGPPPAEAPTTEEKTAPVGGTGAHAAPADPRRAGAAPRTATPTPDEPWWHSENVVIRLLAVGGALITLGGVALLVVLAAQSGLLGPVGRVVLAYLLAAVLGAGAVVVHHRFSERASNTPTIITSLLFTALLTGLTTTWFVVFDYGWLPVWVGSTLGLVLFGLCLSRVRRWRMELPGLVLTVGVTLFMIVWNWSLVGNDVTGLDRAWPAGIPGLLLLVTTAGLGWRRSRIVAAGSALVATALVSWTLVLSPESVALEFAGAVIVAVMFTAVVVRDPVPTSAGAEKLAAAWAPALTVLVIFMNPVEYMPQVVYTLPLLLAVVMMAVGHRIRSTGDTGAGVSPARFVAPTLIEVGAAAAPLSFFIITDILRISSTTPYVPFLPAFFLAATVLAVTVLPRILPSPWPWITWTLAVLLYTLNVSFMVWYRDIAGLRENPPAVMGLLIIVLIVTVLLTRSRFTGIPVPGKIVLAVVALHLSATAVVAVFTRAGALTGSPELGFLLGHATVSVLWIALAAHVLLRARDLSPQASLGAGTLLAAAGTAKLILVDLGTISGVPRVLAFLISGVALLTIATLRARRDRPEPVGDTTVRTEPPVPSSRPETTGGDGDATGR</sequence>
<feature type="compositionally biased region" description="Basic and acidic residues" evidence="1">
    <location>
        <begin position="35"/>
        <end position="52"/>
    </location>
</feature>
<dbReference type="Proteomes" id="UP001071478">
    <property type="component" value="Unassembled WGS sequence"/>
</dbReference>
<organism evidence="3 4">
    <name type="scientific">Corynebacterium pygosceleis</name>
    <dbReference type="NCBI Taxonomy" id="2800406"/>
    <lineage>
        <taxon>Bacteria</taxon>
        <taxon>Bacillati</taxon>
        <taxon>Actinomycetota</taxon>
        <taxon>Actinomycetes</taxon>
        <taxon>Mycobacteriales</taxon>
        <taxon>Corynebacteriaceae</taxon>
        <taxon>Corynebacterium</taxon>
    </lineage>
</organism>
<name>A0A9Q4C9C3_9CORY</name>
<protein>
    <submittedName>
        <fullName evidence="3">DUF2339 domain-containing protein</fullName>
    </submittedName>
</protein>
<feature type="transmembrane region" description="Helical" evidence="2">
    <location>
        <begin position="469"/>
        <end position="489"/>
    </location>
</feature>
<comment type="caution">
    <text evidence="3">The sequence shown here is derived from an EMBL/GenBank/DDBJ whole genome shotgun (WGS) entry which is preliminary data.</text>
</comment>
<feature type="transmembrane region" description="Helical" evidence="2">
    <location>
        <begin position="239"/>
        <end position="258"/>
    </location>
</feature>
<feature type="transmembrane region" description="Helical" evidence="2">
    <location>
        <begin position="405"/>
        <end position="428"/>
    </location>
</feature>
<feature type="transmembrane region" description="Helical" evidence="2">
    <location>
        <begin position="350"/>
        <end position="368"/>
    </location>
</feature>
<proteinExistence type="predicted"/>
<feature type="transmembrane region" description="Helical" evidence="2">
    <location>
        <begin position="212"/>
        <end position="232"/>
    </location>
</feature>
<dbReference type="AlphaFoldDB" id="A0A9Q4C9C3"/>
<gene>
    <name evidence="3" type="ORF">OS129_06415</name>
</gene>
<feature type="transmembrane region" description="Helical" evidence="2">
    <location>
        <begin position="593"/>
        <end position="615"/>
    </location>
</feature>
<feature type="region of interest" description="Disordered" evidence="1">
    <location>
        <begin position="643"/>
        <end position="675"/>
    </location>
</feature>
<reference evidence="3" key="1">
    <citation type="submission" date="2022-11" db="EMBL/GenBank/DDBJ databases">
        <title>Corynebacterium sp. isolated from Penguins.</title>
        <authorList>
            <person name="Sedlar K."/>
            <person name="Svec P."/>
        </authorList>
    </citation>
    <scope>NUCLEOTIDE SEQUENCE</scope>
    <source>
        <strain evidence="3">P7374</strain>
    </source>
</reference>
<feature type="transmembrane region" description="Helical" evidence="2">
    <location>
        <begin position="374"/>
        <end position="393"/>
    </location>
</feature>
<feature type="transmembrane region" description="Helical" evidence="2">
    <location>
        <begin position="440"/>
        <end position="462"/>
    </location>
</feature>
<feature type="transmembrane region" description="Helical" evidence="2">
    <location>
        <begin position="294"/>
        <end position="312"/>
    </location>
</feature>
<feature type="transmembrane region" description="Helical" evidence="2">
    <location>
        <begin position="186"/>
        <end position="206"/>
    </location>
</feature>
<evidence type="ECO:0000313" key="3">
    <source>
        <dbReference type="EMBL" id="MCX7468508.1"/>
    </source>
</evidence>
<feature type="transmembrane region" description="Helical" evidence="2">
    <location>
        <begin position="123"/>
        <end position="144"/>
    </location>
</feature>
<accession>A0A9Q4C9C3</accession>
<feature type="transmembrane region" description="Helical" evidence="2">
    <location>
        <begin position="530"/>
        <end position="548"/>
    </location>
</feature>
<feature type="compositionally biased region" description="Low complexity" evidence="1">
    <location>
        <begin position="88"/>
        <end position="108"/>
    </location>
</feature>
<feature type="transmembrane region" description="Helical" evidence="2">
    <location>
        <begin position="270"/>
        <end position="287"/>
    </location>
</feature>
<dbReference type="RefSeq" id="WP_248167959.1">
    <property type="nucleotide sequence ID" value="NZ_JALNJA010000003.1"/>
</dbReference>
<evidence type="ECO:0000256" key="1">
    <source>
        <dbReference type="SAM" id="MobiDB-lite"/>
    </source>
</evidence>
<feature type="region of interest" description="Disordered" evidence="1">
    <location>
        <begin position="35"/>
        <end position="111"/>
    </location>
</feature>
<evidence type="ECO:0000313" key="4">
    <source>
        <dbReference type="Proteomes" id="UP001071478"/>
    </source>
</evidence>